<feature type="domain" description="Sulfatase N-terminal" evidence="4">
    <location>
        <begin position="28"/>
        <end position="459"/>
    </location>
</feature>
<dbReference type="AlphaFoldDB" id="A0A4R7RWL5"/>
<keyword evidence="3" id="KW-0732">Signal</keyword>
<dbReference type="PANTHER" id="PTHR42693">
    <property type="entry name" value="ARYLSULFATASE FAMILY MEMBER"/>
    <property type="match status" value="1"/>
</dbReference>
<gene>
    <name evidence="5" type="ORF">EI77_03019</name>
</gene>
<accession>A0A4R7RWL5</accession>
<dbReference type="InterPro" id="IPR050738">
    <property type="entry name" value="Sulfatase"/>
</dbReference>
<dbReference type="Pfam" id="PF00884">
    <property type="entry name" value="Sulfatase"/>
    <property type="match status" value="1"/>
</dbReference>
<dbReference type="InterPro" id="IPR017850">
    <property type="entry name" value="Alkaline_phosphatase_core_sf"/>
</dbReference>
<dbReference type="Gene3D" id="3.40.720.10">
    <property type="entry name" value="Alkaline Phosphatase, subunit A"/>
    <property type="match status" value="1"/>
</dbReference>
<evidence type="ECO:0000256" key="2">
    <source>
        <dbReference type="ARBA" id="ARBA00022801"/>
    </source>
</evidence>
<dbReference type="InterPro" id="IPR000917">
    <property type="entry name" value="Sulfatase_N"/>
</dbReference>
<name>A0A4R7RWL5_9BACT</name>
<comment type="caution">
    <text evidence="5">The sequence shown here is derived from an EMBL/GenBank/DDBJ whole genome shotgun (WGS) entry which is preliminary data.</text>
</comment>
<dbReference type="SUPFAM" id="SSF53649">
    <property type="entry name" value="Alkaline phosphatase-like"/>
    <property type="match status" value="1"/>
</dbReference>
<feature type="signal peptide" evidence="3">
    <location>
        <begin position="1"/>
        <end position="24"/>
    </location>
</feature>
<dbReference type="CDD" id="cd16025">
    <property type="entry name" value="PAS_like"/>
    <property type="match status" value="1"/>
</dbReference>
<evidence type="ECO:0000313" key="6">
    <source>
        <dbReference type="Proteomes" id="UP000295662"/>
    </source>
</evidence>
<dbReference type="PANTHER" id="PTHR42693:SF53">
    <property type="entry name" value="ENDO-4-O-SULFATASE"/>
    <property type="match status" value="1"/>
</dbReference>
<keyword evidence="2" id="KW-0378">Hydrolase</keyword>
<protein>
    <submittedName>
        <fullName evidence="5">Arylsulfatase</fullName>
    </submittedName>
</protein>
<organism evidence="5 6">
    <name type="scientific">Prosthecobacter fusiformis</name>
    <dbReference type="NCBI Taxonomy" id="48464"/>
    <lineage>
        <taxon>Bacteria</taxon>
        <taxon>Pseudomonadati</taxon>
        <taxon>Verrucomicrobiota</taxon>
        <taxon>Verrucomicrobiia</taxon>
        <taxon>Verrucomicrobiales</taxon>
        <taxon>Verrucomicrobiaceae</taxon>
        <taxon>Prosthecobacter</taxon>
    </lineage>
</organism>
<dbReference type="EMBL" id="SOCA01000005">
    <property type="protein sequence ID" value="TDU69366.1"/>
    <property type="molecule type" value="Genomic_DNA"/>
</dbReference>
<sequence>MARDKGMRPFLFFCVLFSCAVAHAAARPNIILIMADDMGYSDLGCYGGEINTPNLDALAKGGVRFTQFYNTARCCPTRASLLTGLYPHQAGIGHMMEDKGLDGYRGELSCDSVTIAEALKPAGYRTYMTGKWHVTKKTKPEGEQDKSNWPLQRGFDRFYGTIHGAGSFFDPNTLTRDNQYISPFADPEYQPKEYYYTDAIADQAARFVADHTRDQGDQPFLMYVAMTAAHWPMHAKPEDIAKYKGKYDQGYEAIRAARVEKMKKLGLLPDGWQVAAQKGGAWSDVKNREFETRCMEVYAAMVDCMDQGIGRLMEELKKQGQYENTLILFCQDNGGCAEPMGRNAPFKPRADKPSLPAMVATDLQPDMIPKQTRDGYPMRQGYGVLPGPADTYIGYGEAWANVSNTPFREYKHWVHEGGISTPLVAHWPNGIPAARHNALESQPVHLIDLMATCVDLAGAAYPAEHSGQRIKPMAGVSLKPALSGEALGRKEPIFFEHEGNRAVRDGVWKLVAKGPQGAWELYNMQADRTEQHDLSATEDERVKIMSAQWEAWAKRAQVIPWIWGLPHGEPLPSKKGKKGKKKN</sequence>
<dbReference type="GO" id="GO:0004065">
    <property type="term" value="F:arylsulfatase activity"/>
    <property type="evidence" value="ECO:0007669"/>
    <property type="project" value="TreeGrafter"/>
</dbReference>
<feature type="chain" id="PRO_5020791705" evidence="3">
    <location>
        <begin position="25"/>
        <end position="583"/>
    </location>
</feature>
<comment type="similarity">
    <text evidence="1">Belongs to the sulfatase family.</text>
</comment>
<evidence type="ECO:0000259" key="4">
    <source>
        <dbReference type="Pfam" id="PF00884"/>
    </source>
</evidence>
<proteinExistence type="inferred from homology"/>
<dbReference type="Proteomes" id="UP000295662">
    <property type="component" value="Unassembled WGS sequence"/>
</dbReference>
<dbReference type="PROSITE" id="PS51257">
    <property type="entry name" value="PROKAR_LIPOPROTEIN"/>
    <property type="match status" value="1"/>
</dbReference>
<dbReference type="Gene3D" id="3.30.1120.10">
    <property type="match status" value="1"/>
</dbReference>
<evidence type="ECO:0000313" key="5">
    <source>
        <dbReference type="EMBL" id="TDU69366.1"/>
    </source>
</evidence>
<reference evidence="5 6" key="1">
    <citation type="submission" date="2019-03" db="EMBL/GenBank/DDBJ databases">
        <title>Genomic Encyclopedia of Archaeal and Bacterial Type Strains, Phase II (KMG-II): from individual species to whole genera.</title>
        <authorList>
            <person name="Goeker M."/>
        </authorList>
    </citation>
    <scope>NUCLEOTIDE SEQUENCE [LARGE SCALE GENOMIC DNA]</scope>
    <source>
        <strain evidence="5 6">ATCC 25309</strain>
    </source>
</reference>
<evidence type="ECO:0000256" key="3">
    <source>
        <dbReference type="SAM" id="SignalP"/>
    </source>
</evidence>
<evidence type="ECO:0000256" key="1">
    <source>
        <dbReference type="ARBA" id="ARBA00008779"/>
    </source>
</evidence>
<keyword evidence="6" id="KW-1185">Reference proteome</keyword>